<dbReference type="OrthoDB" id="25002at2759"/>
<dbReference type="InterPro" id="IPR020936">
    <property type="entry name" value="TrhO"/>
</dbReference>
<feature type="domain" description="RRM" evidence="3">
    <location>
        <begin position="552"/>
        <end position="659"/>
    </location>
</feature>
<dbReference type="InterPro" id="IPR000504">
    <property type="entry name" value="RRM_dom"/>
</dbReference>
<dbReference type="InterPro" id="IPR036873">
    <property type="entry name" value="Rhodanese-like_dom_sf"/>
</dbReference>
<feature type="compositionally biased region" description="Basic residues" evidence="2">
    <location>
        <begin position="35"/>
        <end position="46"/>
    </location>
</feature>
<evidence type="ECO:0000259" key="4">
    <source>
        <dbReference type="PROSITE" id="PS50206"/>
    </source>
</evidence>
<dbReference type="InterPro" id="IPR022111">
    <property type="entry name" value="Rhodanese_C"/>
</dbReference>
<name>A0A835YMN1_9STRA</name>
<dbReference type="GO" id="GO:0003723">
    <property type="term" value="F:RNA binding"/>
    <property type="evidence" value="ECO:0007669"/>
    <property type="project" value="UniProtKB-UniRule"/>
</dbReference>
<organism evidence="5 6">
    <name type="scientific">Tribonema minus</name>
    <dbReference type="NCBI Taxonomy" id="303371"/>
    <lineage>
        <taxon>Eukaryota</taxon>
        <taxon>Sar</taxon>
        <taxon>Stramenopiles</taxon>
        <taxon>Ochrophyta</taxon>
        <taxon>PX clade</taxon>
        <taxon>Xanthophyceae</taxon>
        <taxon>Tribonematales</taxon>
        <taxon>Tribonemataceae</taxon>
        <taxon>Tribonema</taxon>
    </lineage>
</organism>
<dbReference type="InterPro" id="IPR001763">
    <property type="entry name" value="Rhodanese-like_dom"/>
</dbReference>
<feature type="domain" description="Rhodanese" evidence="4">
    <location>
        <begin position="288"/>
        <end position="388"/>
    </location>
</feature>
<feature type="domain" description="RRM" evidence="3">
    <location>
        <begin position="708"/>
        <end position="785"/>
    </location>
</feature>
<gene>
    <name evidence="5" type="ORF">JKP88DRAFT_265031</name>
</gene>
<comment type="caution">
    <text evidence="5">The sequence shown here is derived from an EMBL/GenBank/DDBJ whole genome shotgun (WGS) entry which is preliminary data.</text>
</comment>
<evidence type="ECO:0000313" key="5">
    <source>
        <dbReference type="EMBL" id="KAG5177576.1"/>
    </source>
</evidence>
<evidence type="ECO:0000259" key="3">
    <source>
        <dbReference type="PROSITE" id="PS50102"/>
    </source>
</evidence>
<reference evidence="5" key="1">
    <citation type="submission" date="2021-02" db="EMBL/GenBank/DDBJ databases">
        <title>First Annotated Genome of the Yellow-green Alga Tribonema minus.</title>
        <authorList>
            <person name="Mahan K.M."/>
        </authorList>
    </citation>
    <scope>NUCLEOTIDE SEQUENCE</scope>
    <source>
        <strain evidence="5">UTEX B ZZ1240</strain>
    </source>
</reference>
<dbReference type="AlphaFoldDB" id="A0A835YMN1"/>
<keyword evidence="1" id="KW-0694">RNA-binding</keyword>
<dbReference type="EMBL" id="JAFCMP010000524">
    <property type="protein sequence ID" value="KAG5177576.1"/>
    <property type="molecule type" value="Genomic_DNA"/>
</dbReference>
<dbReference type="Pfam" id="PF00076">
    <property type="entry name" value="RRM_1"/>
    <property type="match status" value="2"/>
</dbReference>
<feature type="compositionally biased region" description="Low complexity" evidence="2">
    <location>
        <begin position="134"/>
        <end position="147"/>
    </location>
</feature>
<dbReference type="Gene3D" id="3.30.70.100">
    <property type="match status" value="1"/>
</dbReference>
<dbReference type="PANTHER" id="PTHR43268:SF7">
    <property type="entry name" value="RHODANESE DOMAIN-CONTAINING PROTEIN"/>
    <property type="match status" value="1"/>
</dbReference>
<evidence type="ECO:0000256" key="1">
    <source>
        <dbReference type="PROSITE-ProRule" id="PRU00176"/>
    </source>
</evidence>
<dbReference type="PANTHER" id="PTHR43268">
    <property type="entry name" value="THIOSULFATE SULFURTRANSFERASE/RHODANESE-LIKE DOMAIN-CONTAINING PROTEIN 2"/>
    <property type="match status" value="1"/>
</dbReference>
<dbReference type="SMART" id="SM00450">
    <property type="entry name" value="RHOD"/>
    <property type="match status" value="1"/>
</dbReference>
<dbReference type="CDD" id="cd01518">
    <property type="entry name" value="RHOD_YceA"/>
    <property type="match status" value="1"/>
</dbReference>
<accession>A0A835YMN1</accession>
<dbReference type="Proteomes" id="UP000664859">
    <property type="component" value="Unassembled WGS sequence"/>
</dbReference>
<dbReference type="InterPro" id="IPR012677">
    <property type="entry name" value="Nucleotide-bd_a/b_plait_sf"/>
</dbReference>
<sequence length="785" mass="85881">MAAAAVQNGDDPKLKKLLKKLARVEKNGDAVRTAKLQKKIAKHQKKGQTPAGSGEAGDDGAATDGSNESGEEGQAQESAKKKEKARKSKRKRDEAEMSSRQTAVMDAVADFKNSDNKRARAESTASTSNEQDAEAAASSEAAATSTSKPQFRRERTGDVTLVLFYQYVEPCWTAAEHEEALQFCADAGKRCGITGRVRVAREGLNSTITGTKDGARAFAEELRRWKPQHFGETDFKFTDSLPNGQAFKELNVFPVSELVGYGLAHDKAPPLTGTGIHLNAQDYHEMMKQPNTVIIDVRNAYESAIGHFAPPSGGAELIDPRMRKSTDFPGWLDSEETKKKLQGKNVMMYCTGGVRCERATALLRQLDVDVKDVYQLKGGIHRYLEEFRDGGFWAGKNYVFDKRFAHGAVEPKQPEGESQGEDNGGRPGVLGNCASCDCPWDMYRGKRKCAACGVPLLVCRDCQAGNADKKKRLRCPTCVQDGVLPTKSKDRTLEGIYTCVQDGVLPTKRKDSSTRIYQSSKQLVPECCTIHELQVESAPAFAKSMDNPGKITRLFVGNLSFKIDERACYHMTDSNAITYVEIANLQSPLEPPPCHSAQAVLKEALPGVTHIKWITDKESGKFYGSSFVEMRNPAAAGRAVAMDGQKLLGRPLKINYAPAREGDRWPPPPHAERPGGEEPAGASGASGGKPKGSAKFPPIRERPDPDCRKLFVANVSWEAEDEDVNAFFATAGTEIEKVRWLTDKTTGEFRGCGFLEFKSAAETDKAATMHGKELKGRAVKIDWAE</sequence>
<dbReference type="Pfam" id="PF00581">
    <property type="entry name" value="Rhodanese"/>
    <property type="match status" value="1"/>
</dbReference>
<dbReference type="Pfam" id="PF17773">
    <property type="entry name" value="UPF0176_N"/>
    <property type="match status" value="1"/>
</dbReference>
<feature type="compositionally biased region" description="Basic and acidic residues" evidence="2">
    <location>
        <begin position="660"/>
        <end position="676"/>
    </location>
</feature>
<keyword evidence="6" id="KW-1185">Reference proteome</keyword>
<feature type="compositionally biased region" description="Basic and acidic residues" evidence="2">
    <location>
        <begin position="112"/>
        <end position="121"/>
    </location>
</feature>
<dbReference type="Pfam" id="PF12368">
    <property type="entry name" value="Rhodanese_C"/>
    <property type="match status" value="1"/>
</dbReference>
<dbReference type="Gene3D" id="3.40.250.10">
    <property type="entry name" value="Rhodanese-like domain"/>
    <property type="match status" value="1"/>
</dbReference>
<feature type="region of interest" description="Disordered" evidence="2">
    <location>
        <begin position="26"/>
        <end position="152"/>
    </location>
</feature>
<protein>
    <submittedName>
        <fullName evidence="5">Uncharacterized protein</fullName>
    </submittedName>
</protein>
<dbReference type="InterPro" id="IPR040503">
    <property type="entry name" value="TRHO_N"/>
</dbReference>
<dbReference type="InterPro" id="IPR035979">
    <property type="entry name" value="RBD_domain_sf"/>
</dbReference>
<feature type="region of interest" description="Disordered" evidence="2">
    <location>
        <begin position="658"/>
        <end position="702"/>
    </location>
</feature>
<dbReference type="Gene3D" id="3.30.70.330">
    <property type="match status" value="2"/>
</dbReference>
<dbReference type="SUPFAM" id="SSF54928">
    <property type="entry name" value="RNA-binding domain, RBD"/>
    <property type="match status" value="2"/>
</dbReference>
<proteinExistence type="predicted"/>
<dbReference type="SUPFAM" id="SSF52821">
    <property type="entry name" value="Rhodanese/Cell cycle control phosphatase"/>
    <property type="match status" value="1"/>
</dbReference>
<evidence type="ECO:0000256" key="2">
    <source>
        <dbReference type="SAM" id="MobiDB-lite"/>
    </source>
</evidence>
<feature type="compositionally biased region" description="Basic residues" evidence="2">
    <location>
        <begin position="81"/>
        <end position="90"/>
    </location>
</feature>
<feature type="compositionally biased region" description="Low complexity" evidence="2">
    <location>
        <begin position="47"/>
        <end position="65"/>
    </location>
</feature>
<dbReference type="SMART" id="SM00360">
    <property type="entry name" value="RRM"/>
    <property type="match status" value="2"/>
</dbReference>
<evidence type="ECO:0000313" key="6">
    <source>
        <dbReference type="Proteomes" id="UP000664859"/>
    </source>
</evidence>
<dbReference type="PROSITE" id="PS50102">
    <property type="entry name" value="RRM"/>
    <property type="match status" value="2"/>
</dbReference>
<dbReference type="PROSITE" id="PS50206">
    <property type="entry name" value="RHODANESE_3"/>
    <property type="match status" value="1"/>
</dbReference>